<dbReference type="Pfam" id="PF26109">
    <property type="entry name" value="WHD_BrxR"/>
    <property type="match status" value="1"/>
</dbReference>
<accession>A0A377SXD1</accession>
<reference evidence="6 8" key="2">
    <citation type="submission" date="2019-03" db="EMBL/GenBank/DDBJ databases">
        <title>Genomic Encyclopedia of Type Strains, Phase IV (KMG-IV): sequencing the most valuable type-strain genomes for metagenomic binning, comparative biology and taxonomic classification.</title>
        <authorList>
            <person name="Goeker M."/>
        </authorList>
    </citation>
    <scope>NUCLEOTIDE SEQUENCE [LARGE SCALE GENOMIC DNA]</scope>
    <source>
        <strain evidence="6 8">DSM 3764</strain>
    </source>
</reference>
<gene>
    <name evidence="6" type="ORF">EV682_12325</name>
    <name evidence="5" type="ORF">NCTC11159_03716</name>
</gene>
<dbReference type="PANTHER" id="PTHR34580:SF3">
    <property type="entry name" value="PROTEIN PAFB"/>
    <property type="match status" value="1"/>
</dbReference>
<keyword evidence="8" id="KW-1185">Reference proteome</keyword>
<dbReference type="InterPro" id="IPR051534">
    <property type="entry name" value="CBASS_pafABC_assoc_protein"/>
</dbReference>
<feature type="region of interest" description="Disordered" evidence="1">
    <location>
        <begin position="1"/>
        <end position="21"/>
    </location>
</feature>
<feature type="domain" description="DNA-binding transcriptional repressor CapW C-terminal dimerisation" evidence="3">
    <location>
        <begin position="225"/>
        <end position="293"/>
    </location>
</feature>
<dbReference type="EMBL" id="UGHR01000003">
    <property type="protein sequence ID" value="STR45169.1"/>
    <property type="molecule type" value="Genomic_DNA"/>
</dbReference>
<evidence type="ECO:0000259" key="3">
    <source>
        <dbReference type="Pfam" id="PF26107"/>
    </source>
</evidence>
<name>A0A377SXD1_9NEIS</name>
<reference evidence="5 7" key="1">
    <citation type="submission" date="2018-06" db="EMBL/GenBank/DDBJ databases">
        <authorList>
            <consortium name="Pathogen Informatics"/>
            <person name="Doyle S."/>
        </authorList>
    </citation>
    <scope>NUCLEOTIDE SEQUENCE [LARGE SCALE GENOMIC DNA]</scope>
    <source>
        <strain evidence="5 7">NCTC11159</strain>
    </source>
</reference>
<organism evidence="5 7">
    <name type="scientific">Iodobacter fluviatilis</name>
    <dbReference type="NCBI Taxonomy" id="537"/>
    <lineage>
        <taxon>Bacteria</taxon>
        <taxon>Pseudomonadati</taxon>
        <taxon>Pseudomonadota</taxon>
        <taxon>Betaproteobacteria</taxon>
        <taxon>Neisseriales</taxon>
        <taxon>Chitinibacteraceae</taxon>
        <taxon>Iodobacter</taxon>
    </lineage>
</organism>
<evidence type="ECO:0000313" key="6">
    <source>
        <dbReference type="EMBL" id="TCU81313.1"/>
    </source>
</evidence>
<evidence type="ECO:0000313" key="8">
    <source>
        <dbReference type="Proteomes" id="UP000295794"/>
    </source>
</evidence>
<evidence type="ECO:0000313" key="5">
    <source>
        <dbReference type="EMBL" id="STR45169.1"/>
    </source>
</evidence>
<proteinExistence type="predicted"/>
<dbReference type="PANTHER" id="PTHR34580">
    <property type="match status" value="1"/>
</dbReference>
<dbReference type="InterPro" id="IPR026881">
    <property type="entry name" value="WYL_dom"/>
</dbReference>
<dbReference type="InterPro" id="IPR016634">
    <property type="entry name" value="CapW-like"/>
</dbReference>
<dbReference type="InterPro" id="IPR059020">
    <property type="entry name" value="CapW_CTD"/>
</dbReference>
<dbReference type="Proteomes" id="UP000255108">
    <property type="component" value="Unassembled WGS sequence"/>
</dbReference>
<dbReference type="InterPro" id="IPR059019">
    <property type="entry name" value="WHD_CapW"/>
</dbReference>
<evidence type="ECO:0000313" key="7">
    <source>
        <dbReference type="Proteomes" id="UP000255108"/>
    </source>
</evidence>
<feature type="domain" description="WYL" evidence="2">
    <location>
        <begin position="139"/>
        <end position="206"/>
    </location>
</feature>
<dbReference type="PROSITE" id="PS52050">
    <property type="entry name" value="WYL"/>
    <property type="match status" value="1"/>
</dbReference>
<dbReference type="Pfam" id="PF13280">
    <property type="entry name" value="WYL"/>
    <property type="match status" value="1"/>
</dbReference>
<dbReference type="AlphaFoldDB" id="A0A377SXD1"/>
<evidence type="ECO:0000256" key="1">
    <source>
        <dbReference type="SAM" id="MobiDB-lite"/>
    </source>
</evidence>
<feature type="domain" description="DNA-binding transcriptional repressor CapW winged helix-turn-helix" evidence="4">
    <location>
        <begin position="27"/>
        <end position="104"/>
    </location>
</feature>
<sequence>MISMKDTAKSPLTVPSTKANTRWGPDRRQAFIDFRLQWEGRINRSDITSFFGISVPQASLDIASYTEQAPHNLAYDRSSRVYQATTDFRPLYEATHPQQYLNELLAATGGSFEPEASFIGWLPPTGCIPQPGRTVTADTLSALLKAMKEAKGLKVVYQSMSKPEPSSRTISPHAFAYDGFRWHVRAFCHKREEFLDFVLGRILEVQGFESARCTANEDREWFTELTLVLAPHPELSAGQRRVIELDYGMNDGEVALRCRQALLFYTLKRLGLDKLRLDQPEAQQIVLKNEAELASFLVGTKISIEQTCTSTSV</sequence>
<dbReference type="PIRSF" id="PIRSF015558">
    <property type="entry name" value="Txn_reg_DeoR_prd"/>
    <property type="match status" value="1"/>
</dbReference>
<dbReference type="Pfam" id="PF26107">
    <property type="entry name" value="BrxR_CTD"/>
    <property type="match status" value="1"/>
</dbReference>
<protein>
    <submittedName>
        <fullName evidence="6">WYL domain-containing protein</fullName>
    </submittedName>
</protein>
<dbReference type="Proteomes" id="UP000295794">
    <property type="component" value="Unassembled WGS sequence"/>
</dbReference>
<evidence type="ECO:0000259" key="4">
    <source>
        <dbReference type="Pfam" id="PF26109"/>
    </source>
</evidence>
<evidence type="ECO:0000259" key="2">
    <source>
        <dbReference type="Pfam" id="PF13280"/>
    </source>
</evidence>
<dbReference type="EMBL" id="SMBT01000023">
    <property type="protein sequence ID" value="TCU81313.1"/>
    <property type="molecule type" value="Genomic_DNA"/>
</dbReference>